<protein>
    <submittedName>
        <fullName evidence="2">MBL fold metallo-hydrolase</fullName>
    </submittedName>
</protein>
<dbReference type="EMBL" id="JARFYN010000001">
    <property type="protein sequence ID" value="MDL2404091.1"/>
    <property type="molecule type" value="Genomic_DNA"/>
</dbReference>
<feature type="domain" description="Metallo-beta-lactamase" evidence="1">
    <location>
        <begin position="94"/>
        <end position="294"/>
    </location>
</feature>
<dbReference type="InterPro" id="IPR036866">
    <property type="entry name" value="RibonucZ/Hydroxyglut_hydro"/>
</dbReference>
<dbReference type="Gene3D" id="3.60.15.10">
    <property type="entry name" value="Ribonuclease Z/Hydroxyacylglutathione hydrolase-like"/>
    <property type="match status" value="1"/>
</dbReference>
<evidence type="ECO:0000313" key="3">
    <source>
        <dbReference type="Proteomes" id="UP001172630"/>
    </source>
</evidence>
<organism evidence="2 3">
    <name type="scientific">Rhizobium calliandrae</name>
    <dbReference type="NCBI Taxonomy" id="1312182"/>
    <lineage>
        <taxon>Bacteria</taxon>
        <taxon>Pseudomonadati</taxon>
        <taxon>Pseudomonadota</taxon>
        <taxon>Alphaproteobacteria</taxon>
        <taxon>Hyphomicrobiales</taxon>
        <taxon>Rhizobiaceae</taxon>
        <taxon>Rhizobium/Agrobacterium group</taxon>
        <taxon>Rhizobium</taxon>
    </lineage>
</organism>
<dbReference type="PANTHER" id="PTHR15032:SF4">
    <property type="entry name" value="N-ACYL-PHOSPHATIDYLETHANOLAMINE-HYDROLYZING PHOSPHOLIPASE D"/>
    <property type="match status" value="1"/>
</dbReference>
<evidence type="ECO:0000259" key="1">
    <source>
        <dbReference type="Pfam" id="PF12706"/>
    </source>
</evidence>
<dbReference type="RefSeq" id="WP_285877060.1">
    <property type="nucleotide sequence ID" value="NZ_JARFYN010000001.1"/>
</dbReference>
<dbReference type="PANTHER" id="PTHR15032">
    <property type="entry name" value="N-ACYL-PHOSPHATIDYLETHANOLAMINE-HYDROLYZING PHOSPHOLIPASE D"/>
    <property type="match status" value="1"/>
</dbReference>
<gene>
    <name evidence="2" type="ORF">PY650_00150</name>
</gene>
<evidence type="ECO:0000313" key="2">
    <source>
        <dbReference type="EMBL" id="MDL2404091.1"/>
    </source>
</evidence>
<dbReference type="SUPFAM" id="SSF56281">
    <property type="entry name" value="Metallo-hydrolase/oxidoreductase"/>
    <property type="match status" value="1"/>
</dbReference>
<dbReference type="Proteomes" id="UP001172630">
    <property type="component" value="Unassembled WGS sequence"/>
</dbReference>
<sequence>MTDKSGSRKAANPYYQGPISDHFDGLRFFNPDGVEPGGFGDLLKWKIGGGRARWPNPVVSLFPPARPDKHVFSDALRVTMIGHASMLIQAAGLNVLTDPVWSERVSPFTFIGPKRAVPPGIRFEDLPPIDLVLVSHNHYDHLDLATLKRLHATHAPKILTPLGNDVIIRRGVPDARITTMDWGDRIAVTNTVTVDAEPCHHWSARGAGDRRMALWAAFVITTPAGKIYHIGDTGFHRGVNYEAARQKHGGFRLANLPFGAYEPRWFMKGQHQNPAEAVQGMKLCNAAHVAGHHFATFQLTDEAIDAPVKALDAALRQEGVEADRFRPLRAGEVFDVPIVPVV</sequence>
<proteinExistence type="predicted"/>
<name>A0ABT7K658_9HYPH</name>
<reference evidence="2" key="1">
    <citation type="submission" date="2023-06" db="EMBL/GenBank/DDBJ databases">
        <title>Phylogenetic Diversity of Rhizobium strains.</title>
        <authorList>
            <person name="Moura F.T."/>
            <person name="Helene L.C.F."/>
            <person name="Hungria M."/>
        </authorList>
    </citation>
    <scope>NUCLEOTIDE SEQUENCE</scope>
    <source>
        <strain evidence="2">CCGE524</strain>
    </source>
</reference>
<dbReference type="Pfam" id="PF12706">
    <property type="entry name" value="Lactamase_B_2"/>
    <property type="match status" value="1"/>
</dbReference>
<dbReference type="InterPro" id="IPR001279">
    <property type="entry name" value="Metallo-B-lactamas"/>
</dbReference>
<comment type="caution">
    <text evidence="2">The sequence shown here is derived from an EMBL/GenBank/DDBJ whole genome shotgun (WGS) entry which is preliminary data.</text>
</comment>
<keyword evidence="3" id="KW-1185">Reference proteome</keyword>
<accession>A0ABT7K658</accession>